<keyword evidence="1" id="KW-1003">Cell membrane</keyword>
<feature type="transmembrane region" description="Helical" evidence="6">
    <location>
        <begin position="32"/>
        <end position="50"/>
    </location>
</feature>
<sequence length="250" mass="26284">MPLEAPIPGENSTADLSAVIRDRRRRTWTRRLIGAGAVAAVLALAAVAWFSPVLRLEAVAVGGSRLVSADAVERFVLSRHGQTPLPQVRPGTVEAEVLDRFPRAREASVTYGGARSLRIEITDRTPVLAIAADGGYSLFDPDAVHLGTVDKAPEGLTVLEDAKGPPDRETVAAVIRFMAELSPGLRAHLRTISAVDAANLQGTIEIGEAKANVVFGDSNGASLKMETAVQLAEAGRTAIDVSVPSVPVTN</sequence>
<evidence type="ECO:0000256" key="3">
    <source>
        <dbReference type="ARBA" id="ARBA00022692"/>
    </source>
</evidence>
<dbReference type="Proteomes" id="UP000253509">
    <property type="component" value="Unassembled WGS sequence"/>
</dbReference>
<keyword evidence="6" id="KW-0472">Membrane</keyword>
<keyword evidence="2 7" id="KW-0132">Cell division</keyword>
<dbReference type="PANTHER" id="PTHR37820">
    <property type="entry name" value="CELL DIVISION PROTEIN DIVIB"/>
    <property type="match status" value="1"/>
</dbReference>
<reference evidence="7 8" key="1">
    <citation type="submission" date="2018-06" db="EMBL/GenBank/DDBJ databases">
        <title>Freshwater and sediment microbial communities from various areas in North America, analyzing microbe dynamics in response to fracking.</title>
        <authorList>
            <person name="Lamendella R."/>
        </authorList>
    </citation>
    <scope>NUCLEOTIDE SEQUENCE [LARGE SCALE GENOMIC DNA]</scope>
    <source>
        <strain evidence="7 8">3b_TX</strain>
    </source>
</reference>
<gene>
    <name evidence="7" type="ORF">DFO65_10712</name>
</gene>
<evidence type="ECO:0000256" key="2">
    <source>
        <dbReference type="ARBA" id="ARBA00022618"/>
    </source>
</evidence>
<name>A0A366IJP6_9MICO</name>
<evidence type="ECO:0000256" key="4">
    <source>
        <dbReference type="ARBA" id="ARBA00022989"/>
    </source>
</evidence>
<evidence type="ECO:0000256" key="1">
    <source>
        <dbReference type="ARBA" id="ARBA00022475"/>
    </source>
</evidence>
<accession>A0A366IJP6</accession>
<evidence type="ECO:0000313" key="8">
    <source>
        <dbReference type="Proteomes" id="UP000253509"/>
    </source>
</evidence>
<organism evidence="7 8">
    <name type="scientific">Brevibacterium celere</name>
    <dbReference type="NCBI Taxonomy" id="225845"/>
    <lineage>
        <taxon>Bacteria</taxon>
        <taxon>Bacillati</taxon>
        <taxon>Actinomycetota</taxon>
        <taxon>Actinomycetes</taxon>
        <taxon>Micrococcales</taxon>
        <taxon>Brevibacteriaceae</taxon>
        <taxon>Brevibacterium</taxon>
    </lineage>
</organism>
<protein>
    <submittedName>
        <fullName evidence="7">Cell division septal protein FtsQ</fullName>
    </submittedName>
</protein>
<proteinExistence type="predicted"/>
<keyword evidence="5" id="KW-0131">Cell cycle</keyword>
<dbReference type="AlphaFoldDB" id="A0A366IJP6"/>
<keyword evidence="8" id="KW-1185">Reference proteome</keyword>
<evidence type="ECO:0000256" key="5">
    <source>
        <dbReference type="ARBA" id="ARBA00023306"/>
    </source>
</evidence>
<dbReference type="InterPro" id="IPR050487">
    <property type="entry name" value="FtsQ_DivIB"/>
</dbReference>
<comment type="caution">
    <text evidence="7">The sequence shown here is derived from an EMBL/GenBank/DDBJ whole genome shotgun (WGS) entry which is preliminary data.</text>
</comment>
<evidence type="ECO:0000313" key="7">
    <source>
        <dbReference type="EMBL" id="RBP70694.1"/>
    </source>
</evidence>
<dbReference type="RefSeq" id="WP_113904504.1">
    <property type="nucleotide sequence ID" value="NZ_QNSB01000007.1"/>
</dbReference>
<dbReference type="GO" id="GO:0051301">
    <property type="term" value="P:cell division"/>
    <property type="evidence" value="ECO:0007669"/>
    <property type="project" value="UniProtKB-KW"/>
</dbReference>
<keyword evidence="4 6" id="KW-1133">Transmembrane helix</keyword>
<dbReference type="EMBL" id="QNSB01000007">
    <property type="protein sequence ID" value="RBP70694.1"/>
    <property type="molecule type" value="Genomic_DNA"/>
</dbReference>
<dbReference type="GO" id="GO:0005886">
    <property type="term" value="C:plasma membrane"/>
    <property type="evidence" value="ECO:0007669"/>
    <property type="project" value="TreeGrafter"/>
</dbReference>
<dbReference type="PANTHER" id="PTHR37820:SF1">
    <property type="entry name" value="CELL DIVISION PROTEIN FTSQ"/>
    <property type="match status" value="1"/>
</dbReference>
<keyword evidence="3 6" id="KW-0812">Transmembrane</keyword>
<evidence type="ECO:0000256" key="6">
    <source>
        <dbReference type="SAM" id="Phobius"/>
    </source>
</evidence>